<dbReference type="Proteomes" id="UP001597097">
    <property type="component" value="Unassembled WGS sequence"/>
</dbReference>
<dbReference type="InterPro" id="IPR053140">
    <property type="entry name" value="GDSL_Rv0518-like"/>
</dbReference>
<name>A0ABW4GZI6_9ACTN</name>
<feature type="domain" description="SGNH hydrolase-type esterase" evidence="1">
    <location>
        <begin position="179"/>
        <end position="365"/>
    </location>
</feature>
<proteinExistence type="predicted"/>
<protein>
    <submittedName>
        <fullName evidence="2">SGNH/GDSL hydrolase family protein</fullName>
    </submittedName>
</protein>
<evidence type="ECO:0000313" key="2">
    <source>
        <dbReference type="EMBL" id="MFD1547811.1"/>
    </source>
</evidence>
<dbReference type="InterPro" id="IPR013830">
    <property type="entry name" value="SGNH_hydro"/>
</dbReference>
<keyword evidence="3" id="KW-1185">Reference proteome</keyword>
<accession>A0ABW4GZI6</accession>
<comment type="caution">
    <text evidence="2">The sequence shown here is derived from an EMBL/GenBank/DDBJ whole genome shotgun (WGS) entry which is preliminary data.</text>
</comment>
<gene>
    <name evidence="2" type="ORF">ACFSJ0_63040</name>
</gene>
<reference evidence="3" key="1">
    <citation type="journal article" date="2019" name="Int. J. Syst. Evol. Microbiol.">
        <title>The Global Catalogue of Microorganisms (GCM) 10K type strain sequencing project: providing services to taxonomists for standard genome sequencing and annotation.</title>
        <authorList>
            <consortium name="The Broad Institute Genomics Platform"/>
            <consortium name="The Broad Institute Genome Sequencing Center for Infectious Disease"/>
            <person name="Wu L."/>
            <person name="Ma J."/>
        </authorList>
    </citation>
    <scope>NUCLEOTIDE SEQUENCE [LARGE SCALE GENOMIC DNA]</scope>
    <source>
        <strain evidence="3">CGMCC 1.15399</strain>
    </source>
</reference>
<dbReference type="EMBL" id="JBHUCM010000084">
    <property type="protein sequence ID" value="MFD1547811.1"/>
    <property type="molecule type" value="Genomic_DNA"/>
</dbReference>
<evidence type="ECO:0000259" key="1">
    <source>
        <dbReference type="Pfam" id="PF13472"/>
    </source>
</evidence>
<evidence type="ECO:0000313" key="3">
    <source>
        <dbReference type="Proteomes" id="UP001597097"/>
    </source>
</evidence>
<keyword evidence="2" id="KW-0378">Hydrolase</keyword>
<dbReference type="CDD" id="cd01830">
    <property type="entry name" value="XynE_like"/>
    <property type="match status" value="1"/>
</dbReference>
<organism evidence="2 3">
    <name type="scientific">Nonomuraea guangzhouensis</name>
    <dbReference type="NCBI Taxonomy" id="1291555"/>
    <lineage>
        <taxon>Bacteria</taxon>
        <taxon>Bacillati</taxon>
        <taxon>Actinomycetota</taxon>
        <taxon>Actinomycetes</taxon>
        <taxon>Streptosporangiales</taxon>
        <taxon>Streptosporangiaceae</taxon>
        <taxon>Nonomuraea</taxon>
    </lineage>
</organism>
<dbReference type="GO" id="GO:0016787">
    <property type="term" value="F:hydrolase activity"/>
    <property type="evidence" value="ECO:0007669"/>
    <property type="project" value="UniProtKB-KW"/>
</dbReference>
<dbReference type="RefSeq" id="WP_219536352.1">
    <property type="nucleotide sequence ID" value="NZ_JAHKRM010000029.1"/>
</dbReference>
<sequence>MTTIWTAAFRSAPVSAYESMTLIHPSRAFNDQTLRQVVRVRGAGDRLRIRLSNQYGKQPLTIARTSVAAHDTRSSITAGTDTAVTFGGTAQVTIEAGAEAVSDPVDFVTAGVSDLAVSTYHASDAGPATYHPFALQTGYVVAGDAVSRTRLTGAEEVESRFHLGGIDIEAPEGRRVVAAFGDSITDGVGTTHGTHRRYPDLLAGRLADTSVVNLGIAGNRLLSDVFGERGIARFERDVLAAPGVTHVVVELGLNDIGLPGMLGLPAVPADDLIDGLDSITRQAARAGLTTVVATLTPFAGADGVSPGFDTPEGERTRQHVNKWIRAHFDVVADLDRALRDPAAPAVLRSDYDSGDHIHPNDAGAEAMADIVARAVRESEGPS</sequence>
<dbReference type="Pfam" id="PF13472">
    <property type="entry name" value="Lipase_GDSL_2"/>
    <property type="match status" value="1"/>
</dbReference>
<dbReference type="PANTHER" id="PTHR43784">
    <property type="entry name" value="GDSL-LIKE LIPASE/ACYLHYDROLASE, PUTATIVE (AFU_ORTHOLOGUE AFUA_2G00820)-RELATED"/>
    <property type="match status" value="1"/>
</dbReference>
<dbReference type="PANTHER" id="PTHR43784:SF2">
    <property type="entry name" value="GDSL-LIKE LIPASE_ACYLHYDROLASE, PUTATIVE (AFU_ORTHOLOGUE AFUA_2G00820)-RELATED"/>
    <property type="match status" value="1"/>
</dbReference>